<sequence length="151" mass="16756">MYGGSGPLFSSRLTPRTFYNALVSLGHSGGLCFVSPLRLPVNAASCTVFVSTPYEVLRNRPPPLLPVCRPGFYSSPGLCTGRRATDGYDSRRWNFLADFLFRAPGDLRREETVPQINIHGFVCLDRMCRTKVQDKSAGGHQKESMNIKRAT</sequence>
<reference evidence="1" key="2">
    <citation type="journal article" date="2022" name="New Phytol.">
        <title>Evolutionary transition to the ectomycorrhizal habit in the genomes of a hyperdiverse lineage of mushroom-forming fungi.</title>
        <authorList>
            <person name="Looney B."/>
            <person name="Miyauchi S."/>
            <person name="Morin E."/>
            <person name="Drula E."/>
            <person name="Courty P.E."/>
            <person name="Kohler A."/>
            <person name="Kuo A."/>
            <person name="LaButti K."/>
            <person name="Pangilinan J."/>
            <person name="Lipzen A."/>
            <person name="Riley R."/>
            <person name="Andreopoulos W."/>
            <person name="He G."/>
            <person name="Johnson J."/>
            <person name="Nolan M."/>
            <person name="Tritt A."/>
            <person name="Barry K.W."/>
            <person name="Grigoriev I.V."/>
            <person name="Nagy L.G."/>
            <person name="Hibbett D."/>
            <person name="Henrissat B."/>
            <person name="Matheny P.B."/>
            <person name="Labbe J."/>
            <person name="Martin F.M."/>
        </authorList>
    </citation>
    <scope>NUCLEOTIDE SEQUENCE</scope>
    <source>
        <strain evidence="1">FP105234-sp</strain>
    </source>
</reference>
<proteinExistence type="predicted"/>
<evidence type="ECO:0000313" key="2">
    <source>
        <dbReference type="Proteomes" id="UP000814033"/>
    </source>
</evidence>
<dbReference type="EMBL" id="MU275842">
    <property type="protein sequence ID" value="KAI0052922.1"/>
    <property type="molecule type" value="Genomic_DNA"/>
</dbReference>
<evidence type="ECO:0000313" key="1">
    <source>
        <dbReference type="EMBL" id="KAI0052922.1"/>
    </source>
</evidence>
<name>A0ACB8S9Q3_9AGAM</name>
<organism evidence="1 2">
    <name type="scientific">Auriscalpium vulgare</name>
    <dbReference type="NCBI Taxonomy" id="40419"/>
    <lineage>
        <taxon>Eukaryota</taxon>
        <taxon>Fungi</taxon>
        <taxon>Dikarya</taxon>
        <taxon>Basidiomycota</taxon>
        <taxon>Agaricomycotina</taxon>
        <taxon>Agaricomycetes</taxon>
        <taxon>Russulales</taxon>
        <taxon>Auriscalpiaceae</taxon>
        <taxon>Auriscalpium</taxon>
    </lineage>
</organism>
<protein>
    <submittedName>
        <fullName evidence="1">Uncharacterized protein</fullName>
    </submittedName>
</protein>
<comment type="caution">
    <text evidence="1">The sequence shown here is derived from an EMBL/GenBank/DDBJ whole genome shotgun (WGS) entry which is preliminary data.</text>
</comment>
<keyword evidence="2" id="KW-1185">Reference proteome</keyword>
<dbReference type="Proteomes" id="UP000814033">
    <property type="component" value="Unassembled WGS sequence"/>
</dbReference>
<accession>A0ACB8S9Q3</accession>
<gene>
    <name evidence="1" type="ORF">FA95DRAFT_1044905</name>
</gene>
<reference evidence="1" key="1">
    <citation type="submission" date="2021-02" db="EMBL/GenBank/DDBJ databases">
        <authorList>
            <consortium name="DOE Joint Genome Institute"/>
            <person name="Ahrendt S."/>
            <person name="Looney B.P."/>
            <person name="Miyauchi S."/>
            <person name="Morin E."/>
            <person name="Drula E."/>
            <person name="Courty P.E."/>
            <person name="Chicoki N."/>
            <person name="Fauchery L."/>
            <person name="Kohler A."/>
            <person name="Kuo A."/>
            <person name="Labutti K."/>
            <person name="Pangilinan J."/>
            <person name="Lipzen A."/>
            <person name="Riley R."/>
            <person name="Andreopoulos W."/>
            <person name="He G."/>
            <person name="Johnson J."/>
            <person name="Barry K.W."/>
            <person name="Grigoriev I.V."/>
            <person name="Nagy L."/>
            <person name="Hibbett D."/>
            <person name="Henrissat B."/>
            <person name="Matheny P.B."/>
            <person name="Labbe J."/>
            <person name="Martin F."/>
        </authorList>
    </citation>
    <scope>NUCLEOTIDE SEQUENCE</scope>
    <source>
        <strain evidence="1">FP105234-sp</strain>
    </source>
</reference>